<evidence type="ECO:0008006" key="3">
    <source>
        <dbReference type="Google" id="ProtNLM"/>
    </source>
</evidence>
<name>A0A1M6TK49_PSETH</name>
<reference evidence="1 2" key="1">
    <citation type="submission" date="2016-11" db="EMBL/GenBank/DDBJ databases">
        <authorList>
            <person name="Jaros S."/>
            <person name="Januszkiewicz K."/>
            <person name="Wedrychowicz H."/>
        </authorList>
    </citation>
    <scope>NUCLEOTIDE SEQUENCE [LARGE SCALE GENOMIC DNA]</scope>
    <source>
        <strain evidence="1 2">DSM 43832</strain>
    </source>
</reference>
<accession>A0A1M6TK49</accession>
<evidence type="ECO:0000313" key="1">
    <source>
        <dbReference type="EMBL" id="SHK57317.1"/>
    </source>
</evidence>
<keyword evidence="2" id="KW-1185">Reference proteome</keyword>
<sequence length="269" mass="28625">MGGTGRGTRALVLGLAALVLVGCAGSPAPARPQLPRHGSLTELVSAVAERQRIDRTARISLRGELAGAAITMKFTGEGVLRGVGSDVAVKFTQVVTRPDADPQETGFVVLPDALYLLQPGRHTAARPWTRVDRSSTDPEDQQLLAQAATLIDSADPARTISRYAGATSITETAEDVIAGDPAVRYTLVVDLARAAALQPDPAVRAQLLQQVRSGLTQITSNLWIDQLSRPVRLVVRQELPGIGTLSIMGSYRDWGRDVEIEAPPGSQVR</sequence>
<dbReference type="Gene3D" id="2.50.20.20">
    <property type="match status" value="1"/>
</dbReference>
<dbReference type="SUPFAM" id="SSF89392">
    <property type="entry name" value="Prokaryotic lipoproteins and lipoprotein localization factors"/>
    <property type="match status" value="1"/>
</dbReference>
<gene>
    <name evidence="1" type="ORF">SAMN05443637_10894</name>
</gene>
<dbReference type="AlphaFoldDB" id="A0A1M6TK49"/>
<dbReference type="PROSITE" id="PS51257">
    <property type="entry name" value="PROKAR_LIPOPROTEIN"/>
    <property type="match status" value="1"/>
</dbReference>
<dbReference type="Proteomes" id="UP000184363">
    <property type="component" value="Unassembled WGS sequence"/>
</dbReference>
<dbReference type="OrthoDB" id="3427828at2"/>
<dbReference type="STRING" id="1848.SAMN05443637_10894"/>
<organism evidence="1 2">
    <name type="scientific">Pseudonocardia thermophila</name>
    <dbReference type="NCBI Taxonomy" id="1848"/>
    <lineage>
        <taxon>Bacteria</taxon>
        <taxon>Bacillati</taxon>
        <taxon>Actinomycetota</taxon>
        <taxon>Actinomycetes</taxon>
        <taxon>Pseudonocardiales</taxon>
        <taxon>Pseudonocardiaceae</taxon>
        <taxon>Pseudonocardia</taxon>
    </lineage>
</organism>
<dbReference type="RefSeq" id="WP_143172108.1">
    <property type="nucleotide sequence ID" value="NZ_CALGVN010000008.1"/>
</dbReference>
<evidence type="ECO:0000313" key="2">
    <source>
        <dbReference type="Proteomes" id="UP000184363"/>
    </source>
</evidence>
<protein>
    <recommendedName>
        <fullName evidence="3">Lipoprotein LprG</fullName>
    </recommendedName>
</protein>
<proteinExistence type="predicted"/>
<dbReference type="EMBL" id="FRAP01000008">
    <property type="protein sequence ID" value="SHK57317.1"/>
    <property type="molecule type" value="Genomic_DNA"/>
</dbReference>
<dbReference type="InterPro" id="IPR029046">
    <property type="entry name" value="LolA/LolB/LppX"/>
</dbReference>